<dbReference type="OrthoDB" id="5422112at2"/>
<dbReference type="STRING" id="1313304.CALK_1768"/>
<evidence type="ECO:0000256" key="1">
    <source>
        <dbReference type="SAM" id="Phobius"/>
    </source>
</evidence>
<feature type="domain" description="VanZ-like" evidence="2">
    <location>
        <begin position="35"/>
        <end position="113"/>
    </location>
</feature>
<feature type="transmembrane region" description="Helical" evidence="1">
    <location>
        <begin position="98"/>
        <end position="119"/>
    </location>
</feature>
<keyword evidence="1" id="KW-0812">Transmembrane</keyword>
<accession>U7D434</accession>
<dbReference type="PANTHER" id="PTHR28008:SF1">
    <property type="entry name" value="DOMAIN PROTEIN, PUTATIVE (AFU_ORTHOLOGUE AFUA_3G10980)-RELATED"/>
    <property type="match status" value="1"/>
</dbReference>
<dbReference type="RefSeq" id="WP_022637202.1">
    <property type="nucleotide sequence ID" value="NZ_ASJR01000015.1"/>
</dbReference>
<dbReference type="PANTHER" id="PTHR28008">
    <property type="entry name" value="DOMAIN PROTEIN, PUTATIVE (AFU_ORTHOLOGUE AFUA_3G10980)-RELATED"/>
    <property type="match status" value="1"/>
</dbReference>
<keyword evidence="1" id="KW-0472">Membrane</keyword>
<dbReference type="Pfam" id="PF04892">
    <property type="entry name" value="VanZ"/>
    <property type="match status" value="1"/>
</dbReference>
<gene>
    <name evidence="3" type="ORF">CALK_1768</name>
</gene>
<sequence>MRRGIQIVFVAWWVGMIIATSIPGEHIPQDVFTDVSRGIHFLLYFVFTILFWIVMEPHSKRSKWWTPLRAVLFLVVYASLDEVHQLFIPGRHASMADFYANCAGIATALVVLATVHRLLQLKKG</sequence>
<organism evidence="3 4">
    <name type="scientific">Chitinivibrio alkaliphilus ACht1</name>
    <dbReference type="NCBI Taxonomy" id="1313304"/>
    <lineage>
        <taxon>Bacteria</taxon>
        <taxon>Pseudomonadati</taxon>
        <taxon>Fibrobacterota</taxon>
        <taxon>Chitinivibrionia</taxon>
        <taxon>Chitinivibrionales</taxon>
        <taxon>Chitinivibrionaceae</taxon>
        <taxon>Chitinivibrio</taxon>
    </lineage>
</organism>
<proteinExistence type="predicted"/>
<dbReference type="InterPro" id="IPR006976">
    <property type="entry name" value="VanZ-like"/>
</dbReference>
<name>U7D434_9BACT</name>
<dbReference type="PATRIC" id="fig|1313304.3.peg.1683"/>
<feature type="transmembrane region" description="Helical" evidence="1">
    <location>
        <begin position="35"/>
        <end position="55"/>
    </location>
</feature>
<comment type="caution">
    <text evidence="3">The sequence shown here is derived from an EMBL/GenBank/DDBJ whole genome shotgun (WGS) entry which is preliminary data.</text>
</comment>
<keyword evidence="4" id="KW-1185">Reference proteome</keyword>
<evidence type="ECO:0000259" key="2">
    <source>
        <dbReference type="Pfam" id="PF04892"/>
    </source>
</evidence>
<dbReference type="EMBL" id="ASJR01000015">
    <property type="protein sequence ID" value="ERP31279.1"/>
    <property type="molecule type" value="Genomic_DNA"/>
</dbReference>
<dbReference type="NCBIfam" id="NF037970">
    <property type="entry name" value="vanZ_1"/>
    <property type="match status" value="1"/>
</dbReference>
<reference evidence="3 4" key="1">
    <citation type="journal article" date="2013" name="Environ. Microbiol.">
        <title>Genome analysis of Chitinivibrio alkaliphilus gen. nov., sp. nov., a novel extremely haloalkaliphilic anaerobic chitinolytic bacterium from the candidate phylum Termite Group 3.</title>
        <authorList>
            <person name="Sorokin D.Y."/>
            <person name="Gumerov V.M."/>
            <person name="Rakitin A.L."/>
            <person name="Beletsky A.V."/>
            <person name="Damste J.S."/>
            <person name="Muyzer G."/>
            <person name="Mardanov A.V."/>
            <person name="Ravin N.V."/>
        </authorList>
    </citation>
    <scope>NUCLEOTIDE SEQUENCE [LARGE SCALE GENOMIC DNA]</scope>
    <source>
        <strain evidence="3 4">ACht1</strain>
    </source>
</reference>
<dbReference type="AlphaFoldDB" id="U7D434"/>
<evidence type="ECO:0000313" key="4">
    <source>
        <dbReference type="Proteomes" id="UP000017148"/>
    </source>
</evidence>
<evidence type="ECO:0000313" key="3">
    <source>
        <dbReference type="EMBL" id="ERP31279.1"/>
    </source>
</evidence>
<protein>
    <recommendedName>
        <fullName evidence="2">VanZ-like domain-containing protein</fullName>
    </recommendedName>
</protein>
<keyword evidence="1" id="KW-1133">Transmembrane helix</keyword>
<dbReference type="Proteomes" id="UP000017148">
    <property type="component" value="Unassembled WGS sequence"/>
</dbReference>